<proteinExistence type="predicted"/>
<keyword evidence="2" id="KW-1185">Reference proteome</keyword>
<gene>
    <name evidence="1" type="ORF">MENTE1834_LOCUS47141</name>
</gene>
<dbReference type="EMBL" id="CAVMJV010000185">
    <property type="protein sequence ID" value="CAK5121936.1"/>
    <property type="molecule type" value="Genomic_DNA"/>
</dbReference>
<sequence>MESAERQAAAIKKANETKATNSKNKMVQSPTIPILSSPSSSNNQTTILQIGEFPRKEDSKLKEEEEKLLIGQRKKFQALRLADNNDNWSTSNEDEEEENEWSTAASRC</sequence>
<dbReference type="Proteomes" id="UP001497535">
    <property type="component" value="Unassembled WGS sequence"/>
</dbReference>
<evidence type="ECO:0000313" key="2">
    <source>
        <dbReference type="Proteomes" id="UP001497535"/>
    </source>
</evidence>
<comment type="caution">
    <text evidence="1">The sequence shown here is derived from an EMBL/GenBank/DDBJ whole genome shotgun (WGS) entry which is preliminary data.</text>
</comment>
<protein>
    <submittedName>
        <fullName evidence="1">Uncharacterized protein</fullName>
    </submittedName>
</protein>
<name>A0ACB1B7H6_MELEN</name>
<evidence type="ECO:0000313" key="1">
    <source>
        <dbReference type="EMBL" id="CAK5121936.1"/>
    </source>
</evidence>
<reference evidence="1" key="1">
    <citation type="submission" date="2023-11" db="EMBL/GenBank/DDBJ databases">
        <authorList>
            <person name="Poullet M."/>
        </authorList>
    </citation>
    <scope>NUCLEOTIDE SEQUENCE</scope>
    <source>
        <strain evidence="1">E1834</strain>
    </source>
</reference>
<organism evidence="1 2">
    <name type="scientific">Meloidogyne enterolobii</name>
    <name type="common">Root-knot nematode worm</name>
    <name type="synonym">Meloidogyne mayaguensis</name>
    <dbReference type="NCBI Taxonomy" id="390850"/>
    <lineage>
        <taxon>Eukaryota</taxon>
        <taxon>Metazoa</taxon>
        <taxon>Ecdysozoa</taxon>
        <taxon>Nematoda</taxon>
        <taxon>Chromadorea</taxon>
        <taxon>Rhabditida</taxon>
        <taxon>Tylenchina</taxon>
        <taxon>Tylenchomorpha</taxon>
        <taxon>Tylenchoidea</taxon>
        <taxon>Meloidogynidae</taxon>
        <taxon>Meloidogyninae</taxon>
        <taxon>Meloidogyne</taxon>
    </lineage>
</organism>
<accession>A0ACB1B7H6</accession>